<evidence type="ECO:0000256" key="1">
    <source>
        <dbReference type="ARBA" id="ARBA00010928"/>
    </source>
</evidence>
<evidence type="ECO:0000256" key="3">
    <source>
        <dbReference type="ARBA" id="ARBA00038984"/>
    </source>
</evidence>
<comment type="similarity">
    <text evidence="1">Belongs to the Gfo/Idh/MocA family.</text>
</comment>
<feature type="domain" description="GFO/IDH/MocA-like oxidoreductase" evidence="7">
    <location>
        <begin position="185"/>
        <end position="263"/>
    </location>
</feature>
<evidence type="ECO:0000256" key="5">
    <source>
        <dbReference type="ARBA" id="ARBA00049233"/>
    </source>
</evidence>
<feature type="domain" description="Gfo/Idh/MocA-like oxidoreductase N-terminal" evidence="6">
    <location>
        <begin position="27"/>
        <end position="134"/>
    </location>
</feature>
<name>A0A507BPZ1_9PEZI</name>
<evidence type="ECO:0000256" key="4">
    <source>
        <dbReference type="ARBA" id="ARBA00042988"/>
    </source>
</evidence>
<proteinExistence type="inferred from homology"/>
<reference evidence="8 9" key="1">
    <citation type="submission" date="2019-06" db="EMBL/GenBank/DDBJ databases">
        <title>Draft genome sequence of the filamentous fungus Phialemoniopsis curvata isolated from diesel fuel.</title>
        <authorList>
            <person name="Varaljay V.A."/>
            <person name="Lyon W.J."/>
            <person name="Crouch A.L."/>
            <person name="Drake C.E."/>
            <person name="Hollomon J.M."/>
            <person name="Nadeau L.J."/>
            <person name="Nunn H.S."/>
            <person name="Stevenson B.S."/>
            <person name="Bojanowski C.L."/>
            <person name="Crookes-Goodson W.J."/>
        </authorList>
    </citation>
    <scope>NUCLEOTIDE SEQUENCE [LARGE SCALE GENOMIC DNA]</scope>
    <source>
        <strain evidence="8 9">D216</strain>
    </source>
</reference>
<dbReference type="GO" id="GO:0000166">
    <property type="term" value="F:nucleotide binding"/>
    <property type="evidence" value="ECO:0007669"/>
    <property type="project" value="InterPro"/>
</dbReference>
<dbReference type="EC" id="1.1.1.179" evidence="3"/>
<evidence type="ECO:0000313" key="9">
    <source>
        <dbReference type="Proteomes" id="UP000319257"/>
    </source>
</evidence>
<evidence type="ECO:0000259" key="6">
    <source>
        <dbReference type="Pfam" id="PF01408"/>
    </source>
</evidence>
<comment type="caution">
    <text evidence="8">The sequence shown here is derived from an EMBL/GenBank/DDBJ whole genome shotgun (WGS) entry which is preliminary data.</text>
</comment>
<protein>
    <recommendedName>
        <fullName evidence="3">D-xylose 1-dehydrogenase (NADP(+), D-xylono-1,5-lactone-forming)</fullName>
        <ecNumber evidence="3">1.1.1.179</ecNumber>
    </recommendedName>
    <alternativeName>
        <fullName evidence="4">D-xylose-NADP dehydrogenase</fullName>
    </alternativeName>
</protein>
<keyword evidence="9" id="KW-1185">Reference proteome</keyword>
<dbReference type="PANTHER" id="PTHR22604:SF105">
    <property type="entry name" value="TRANS-1,2-DIHYDROBENZENE-1,2-DIOL DEHYDROGENASE"/>
    <property type="match status" value="1"/>
</dbReference>
<dbReference type="InParanoid" id="A0A507BPZ1"/>
<dbReference type="PANTHER" id="PTHR22604">
    <property type="entry name" value="OXIDOREDUCTASES"/>
    <property type="match status" value="1"/>
</dbReference>
<dbReference type="Proteomes" id="UP000319257">
    <property type="component" value="Unassembled WGS sequence"/>
</dbReference>
<dbReference type="InterPro" id="IPR000683">
    <property type="entry name" value="Gfo/Idh/MocA-like_OxRdtase_N"/>
</dbReference>
<dbReference type="InterPro" id="IPR036291">
    <property type="entry name" value="NAD(P)-bd_dom_sf"/>
</dbReference>
<dbReference type="RefSeq" id="XP_031000561.1">
    <property type="nucleotide sequence ID" value="XM_031134197.1"/>
</dbReference>
<comment type="catalytic activity">
    <reaction evidence="5">
        <text>D-xylose + NADP(+) = D-xylono-1,5-lactone + NADPH + H(+)</text>
        <dbReference type="Rhea" id="RHEA:22000"/>
        <dbReference type="ChEBI" id="CHEBI:15378"/>
        <dbReference type="ChEBI" id="CHEBI:15867"/>
        <dbReference type="ChEBI" id="CHEBI:53455"/>
        <dbReference type="ChEBI" id="CHEBI:57783"/>
        <dbReference type="ChEBI" id="CHEBI:58349"/>
        <dbReference type="EC" id="1.1.1.179"/>
    </reaction>
</comment>
<organism evidence="8 9">
    <name type="scientific">Thyridium curvatum</name>
    <dbReference type="NCBI Taxonomy" id="1093900"/>
    <lineage>
        <taxon>Eukaryota</taxon>
        <taxon>Fungi</taxon>
        <taxon>Dikarya</taxon>
        <taxon>Ascomycota</taxon>
        <taxon>Pezizomycotina</taxon>
        <taxon>Sordariomycetes</taxon>
        <taxon>Sordariomycetidae</taxon>
        <taxon>Thyridiales</taxon>
        <taxon>Thyridiaceae</taxon>
        <taxon>Thyridium</taxon>
    </lineage>
</organism>
<dbReference type="STRING" id="1093900.A0A507BPZ1"/>
<gene>
    <name evidence="8" type="ORF">E0L32_011465</name>
</gene>
<sequence length="412" mass="46480">MASFFGLVQRMRQAFNPPEAPKTADALKFGILGAASIAPVAFITPAKSHPEVIVQGVAARDKDRAIAFAKKHGIPQVFDNYQAILDDPSIDAVYIPLPNGLHYEWALKAIAKGKHVLLEKPATSNASEAESLFRHPLLKQPNAPVVMEAFHYRFQPTWQYFLSLVDRPNLSHVYSVVRLPSVFLDKNDIRFKYELAGGTVMDLGTYQLSVLRGVTGAEPEECLECTLRKCPPPNELCDSAVKAKFRFPGGIVGEAEADLQAGWKLTVPRVEVTHNPVPVPDDQLPAEQEKTRARKLKLHNYMVSGFWHRIDLEDEFVLREKSSGNVIKRWTTTESKKIYTFRDAGILDQPSEPYWLSYRHQLEQFINRVRGRQGSGLYVENEDTISQMKMVDMVYEKSDLPLRPTSKFELSG</sequence>
<evidence type="ECO:0000256" key="2">
    <source>
        <dbReference type="ARBA" id="ARBA00023002"/>
    </source>
</evidence>
<evidence type="ECO:0000313" key="8">
    <source>
        <dbReference type="EMBL" id="TPX18850.1"/>
    </source>
</evidence>
<dbReference type="InterPro" id="IPR055170">
    <property type="entry name" value="GFO_IDH_MocA-like_dom"/>
</dbReference>
<dbReference type="OrthoDB" id="6417021at2759"/>
<dbReference type="SUPFAM" id="SSF51735">
    <property type="entry name" value="NAD(P)-binding Rossmann-fold domains"/>
    <property type="match status" value="1"/>
</dbReference>
<keyword evidence="2" id="KW-0560">Oxidoreductase</keyword>
<dbReference type="EMBL" id="SKBQ01000107">
    <property type="protein sequence ID" value="TPX18850.1"/>
    <property type="molecule type" value="Genomic_DNA"/>
</dbReference>
<evidence type="ECO:0000259" key="7">
    <source>
        <dbReference type="Pfam" id="PF22725"/>
    </source>
</evidence>
<dbReference type="InterPro" id="IPR050984">
    <property type="entry name" value="Gfo/Idh/MocA_domain"/>
</dbReference>
<dbReference type="Gene3D" id="3.30.360.10">
    <property type="entry name" value="Dihydrodipicolinate Reductase, domain 2"/>
    <property type="match status" value="1"/>
</dbReference>
<dbReference type="AlphaFoldDB" id="A0A507BPZ1"/>
<dbReference type="GO" id="GO:0047837">
    <property type="term" value="F:D-xylose 1-dehydrogenase (NADP+) activity"/>
    <property type="evidence" value="ECO:0007669"/>
    <property type="project" value="UniProtKB-EC"/>
</dbReference>
<dbReference type="SUPFAM" id="SSF55347">
    <property type="entry name" value="Glyceraldehyde-3-phosphate dehydrogenase-like, C-terminal domain"/>
    <property type="match status" value="1"/>
</dbReference>
<accession>A0A507BPZ1</accession>
<dbReference type="Pfam" id="PF01408">
    <property type="entry name" value="GFO_IDH_MocA"/>
    <property type="match status" value="1"/>
</dbReference>
<dbReference type="Gene3D" id="3.40.50.720">
    <property type="entry name" value="NAD(P)-binding Rossmann-like Domain"/>
    <property type="match status" value="1"/>
</dbReference>
<dbReference type="GeneID" id="41978912"/>
<dbReference type="Pfam" id="PF22725">
    <property type="entry name" value="GFO_IDH_MocA_C3"/>
    <property type="match status" value="1"/>
</dbReference>